<feature type="transmembrane region" description="Helical" evidence="1">
    <location>
        <begin position="112"/>
        <end position="133"/>
    </location>
</feature>
<dbReference type="Proteomes" id="UP001211421">
    <property type="component" value="Unassembled WGS sequence"/>
</dbReference>
<gene>
    <name evidence="2" type="ORF">PNV70_08970</name>
</gene>
<keyword evidence="1" id="KW-1133">Transmembrane helix</keyword>
<feature type="transmembrane region" description="Helical" evidence="1">
    <location>
        <begin position="145"/>
        <end position="164"/>
    </location>
</feature>
<feature type="transmembrane region" description="Helical" evidence="1">
    <location>
        <begin position="34"/>
        <end position="51"/>
    </location>
</feature>
<reference evidence="2" key="1">
    <citation type="submission" date="2023-01" db="EMBL/GenBank/DDBJ databases">
        <title>Human gut microbiome strain richness.</title>
        <authorList>
            <person name="Chen-Liaw A."/>
        </authorList>
    </citation>
    <scope>NUCLEOTIDE SEQUENCE</scope>
    <source>
        <strain evidence="2">D59st1_B8_D59t2_181005</strain>
    </source>
</reference>
<dbReference type="AlphaFoldDB" id="A0AAW6E0Z2"/>
<feature type="transmembrane region" description="Helical" evidence="1">
    <location>
        <begin position="63"/>
        <end position="84"/>
    </location>
</feature>
<comment type="caution">
    <text evidence="2">The sequence shown here is derived from an EMBL/GenBank/DDBJ whole genome shotgun (WGS) entry which is preliminary data.</text>
</comment>
<keyword evidence="1" id="KW-0812">Transmembrane</keyword>
<proteinExistence type="predicted"/>
<evidence type="ECO:0000256" key="1">
    <source>
        <dbReference type="SAM" id="Phobius"/>
    </source>
</evidence>
<accession>A0AAW6E0Z2</accession>
<name>A0AAW6E0Z2_9FIRM</name>
<sequence length="173" mass="19950">MQLFKSQMKEDVEMNDKTEIKTDKISYKKYYRQMGILGTLGGAMWIFYWVMEKMQPAIKKGHTLTNVINLIVSLGTLALIAICITKMISTAGKRDTNDELTQQTTAKVNQTFITFLFTIACLFISVMTLFSDILGRFKVTLNEYVITGLIWFCYAVYNFIGLYFESKFDDDEN</sequence>
<keyword evidence="1" id="KW-0472">Membrane</keyword>
<organism evidence="2 3">
    <name type="scientific">Ruminococcus bicirculans</name>
    <name type="common">ex Wegman et al. 2014</name>
    <dbReference type="NCBI Taxonomy" id="1160721"/>
    <lineage>
        <taxon>Bacteria</taxon>
        <taxon>Bacillati</taxon>
        <taxon>Bacillota</taxon>
        <taxon>Clostridia</taxon>
        <taxon>Eubacteriales</taxon>
        <taxon>Oscillospiraceae</taxon>
        <taxon>Ruminococcus</taxon>
    </lineage>
</organism>
<evidence type="ECO:0000313" key="2">
    <source>
        <dbReference type="EMBL" id="MDB8742202.1"/>
    </source>
</evidence>
<dbReference type="EMBL" id="JAQMLS010000005">
    <property type="protein sequence ID" value="MDB8742202.1"/>
    <property type="molecule type" value="Genomic_DNA"/>
</dbReference>
<evidence type="ECO:0000313" key="3">
    <source>
        <dbReference type="Proteomes" id="UP001211421"/>
    </source>
</evidence>
<protein>
    <submittedName>
        <fullName evidence="2">Uncharacterized protein</fullName>
    </submittedName>
</protein>